<organism evidence="3 4">
    <name type="scientific">Streptomyces polyrhachis</name>
    <dbReference type="NCBI Taxonomy" id="1282885"/>
    <lineage>
        <taxon>Bacteria</taxon>
        <taxon>Bacillati</taxon>
        <taxon>Actinomycetota</taxon>
        <taxon>Actinomycetes</taxon>
        <taxon>Kitasatosporales</taxon>
        <taxon>Streptomycetaceae</taxon>
        <taxon>Streptomyces</taxon>
    </lineage>
</organism>
<dbReference type="Proteomes" id="UP001596413">
    <property type="component" value="Unassembled WGS sequence"/>
</dbReference>
<evidence type="ECO:0000313" key="4">
    <source>
        <dbReference type="Proteomes" id="UP001596413"/>
    </source>
</evidence>
<evidence type="ECO:0000313" key="3">
    <source>
        <dbReference type="EMBL" id="MFC7219877.1"/>
    </source>
</evidence>
<accession>A0ABW2GGV4</accession>
<name>A0ABW2GGV4_9ACTN</name>
<evidence type="ECO:0000259" key="2">
    <source>
        <dbReference type="Pfam" id="PF13349"/>
    </source>
</evidence>
<feature type="region of interest" description="Disordered" evidence="1">
    <location>
        <begin position="274"/>
        <end position="304"/>
    </location>
</feature>
<gene>
    <name evidence="3" type="ORF">ACFQLX_17150</name>
</gene>
<reference evidence="4" key="1">
    <citation type="journal article" date="2019" name="Int. J. Syst. Evol. Microbiol.">
        <title>The Global Catalogue of Microorganisms (GCM) 10K type strain sequencing project: providing services to taxonomists for standard genome sequencing and annotation.</title>
        <authorList>
            <consortium name="The Broad Institute Genomics Platform"/>
            <consortium name="The Broad Institute Genome Sequencing Center for Infectious Disease"/>
            <person name="Wu L."/>
            <person name="Ma J."/>
        </authorList>
    </citation>
    <scope>NUCLEOTIDE SEQUENCE [LARGE SCALE GENOMIC DNA]</scope>
    <source>
        <strain evidence="4">CGMCC 1.13681</strain>
    </source>
</reference>
<dbReference type="InterPro" id="IPR025164">
    <property type="entry name" value="Toastrack_DUF4097"/>
</dbReference>
<dbReference type="RefSeq" id="WP_386416069.1">
    <property type="nucleotide sequence ID" value="NZ_JBHSZO010000026.1"/>
</dbReference>
<dbReference type="Pfam" id="PF13349">
    <property type="entry name" value="DUF4097"/>
    <property type="match status" value="1"/>
</dbReference>
<dbReference type="EMBL" id="JBHSZO010000026">
    <property type="protein sequence ID" value="MFC7219877.1"/>
    <property type="molecule type" value="Genomic_DNA"/>
</dbReference>
<proteinExistence type="predicted"/>
<keyword evidence="4" id="KW-1185">Reference proteome</keyword>
<feature type="compositionally biased region" description="Low complexity" evidence="1">
    <location>
        <begin position="293"/>
        <end position="304"/>
    </location>
</feature>
<feature type="domain" description="DUF4097" evidence="2">
    <location>
        <begin position="60"/>
        <end position="274"/>
    </location>
</feature>
<comment type="caution">
    <text evidence="3">The sequence shown here is derived from an EMBL/GenBank/DDBJ whole genome shotgun (WGS) entry which is preliminary data.</text>
</comment>
<evidence type="ECO:0000256" key="1">
    <source>
        <dbReference type="SAM" id="MobiDB-lite"/>
    </source>
</evidence>
<protein>
    <submittedName>
        <fullName evidence="3">DUF4097 domain-containing protein</fullName>
    </submittedName>
</protein>
<sequence length="304" mass="30976">MPDEQQVAGPATIDWTAEDAPIDTLKVRLVSGAVNIVGSSTPGARLEVRDIKGPPLRVSREQGTLTVAYEDLSWHGFLGWLDGGGSPLAHRMRRRRATVSLVVPAGTRVEVGVVDAAAVVSRIAGPVEVRSVSGDATLVGIAGEVRAGTVSGRVEAQAVSGDLSFNSVSGELTVIDGGSAQVRAASVSGDILVDLVPAARAAEVTVNSVSGDAALRLPESADLEVEAHTTGGPVSVAFEGLDVSGRWGARQVSGRIGRGRGKVRVTTVSGAVALLRRPPHADPDDSAPDDSAPDGSAPASGKVL</sequence>